<sequence length="165" mass="19235">MSLPFFQEIICWVYSFVRLSACLCHCGERSKRRVKNTNRVRPARTRWLHQVYFNVRVAEALTVRRLARCCRTRHISHTNTREKQIVRAGKESRMSRWQRVVDVNGGSRTLRTFQRQPVRRAHLQSGNLHAARYPRTRWGGSRTSGLGSQGRGVVLVRLGPVPRRC</sequence>
<reference evidence="2" key="1">
    <citation type="journal article" date="2020" name="Stud. Mycol.">
        <title>101 Dothideomycetes genomes: a test case for predicting lifestyles and emergence of pathogens.</title>
        <authorList>
            <person name="Haridas S."/>
            <person name="Albert R."/>
            <person name="Binder M."/>
            <person name="Bloem J."/>
            <person name="Labutti K."/>
            <person name="Salamov A."/>
            <person name="Andreopoulos B."/>
            <person name="Baker S."/>
            <person name="Barry K."/>
            <person name="Bills G."/>
            <person name="Bluhm B."/>
            <person name="Cannon C."/>
            <person name="Castanera R."/>
            <person name="Culley D."/>
            <person name="Daum C."/>
            <person name="Ezra D."/>
            <person name="Gonzalez J."/>
            <person name="Henrissat B."/>
            <person name="Kuo A."/>
            <person name="Liang C."/>
            <person name="Lipzen A."/>
            <person name="Lutzoni F."/>
            <person name="Magnuson J."/>
            <person name="Mondo S."/>
            <person name="Nolan M."/>
            <person name="Ohm R."/>
            <person name="Pangilinan J."/>
            <person name="Park H.-J."/>
            <person name="Ramirez L."/>
            <person name="Alfaro M."/>
            <person name="Sun H."/>
            <person name="Tritt A."/>
            <person name="Yoshinaga Y."/>
            <person name="Zwiers L.-H."/>
            <person name="Turgeon B."/>
            <person name="Goodwin S."/>
            <person name="Spatafora J."/>
            <person name="Crous P."/>
            <person name="Grigoriev I."/>
        </authorList>
    </citation>
    <scope>NUCLEOTIDE SEQUENCE</scope>
    <source>
        <strain evidence="2">CBS 675.92</strain>
    </source>
</reference>
<evidence type="ECO:0000256" key="1">
    <source>
        <dbReference type="SAM" id="SignalP"/>
    </source>
</evidence>
<gene>
    <name evidence="2" type="ORF">CC80DRAFT_137360</name>
</gene>
<feature type="chain" id="PRO_5025391815" description="Secreted protein" evidence="1">
    <location>
        <begin position="23"/>
        <end position="165"/>
    </location>
</feature>
<proteinExistence type="predicted"/>
<feature type="signal peptide" evidence="1">
    <location>
        <begin position="1"/>
        <end position="22"/>
    </location>
</feature>
<dbReference type="AlphaFoldDB" id="A0A6A5TMT8"/>
<name>A0A6A5TMT8_9PLEO</name>
<dbReference type="Proteomes" id="UP000800035">
    <property type="component" value="Unassembled WGS sequence"/>
</dbReference>
<evidence type="ECO:0008006" key="4">
    <source>
        <dbReference type="Google" id="ProtNLM"/>
    </source>
</evidence>
<accession>A0A6A5TMT8</accession>
<evidence type="ECO:0000313" key="3">
    <source>
        <dbReference type="Proteomes" id="UP000800035"/>
    </source>
</evidence>
<organism evidence="2 3">
    <name type="scientific">Byssothecium circinans</name>
    <dbReference type="NCBI Taxonomy" id="147558"/>
    <lineage>
        <taxon>Eukaryota</taxon>
        <taxon>Fungi</taxon>
        <taxon>Dikarya</taxon>
        <taxon>Ascomycota</taxon>
        <taxon>Pezizomycotina</taxon>
        <taxon>Dothideomycetes</taxon>
        <taxon>Pleosporomycetidae</taxon>
        <taxon>Pleosporales</taxon>
        <taxon>Massarineae</taxon>
        <taxon>Massarinaceae</taxon>
        <taxon>Byssothecium</taxon>
    </lineage>
</organism>
<dbReference type="EMBL" id="ML977002">
    <property type="protein sequence ID" value="KAF1953718.1"/>
    <property type="molecule type" value="Genomic_DNA"/>
</dbReference>
<protein>
    <recommendedName>
        <fullName evidence="4">Secreted protein</fullName>
    </recommendedName>
</protein>
<keyword evidence="1" id="KW-0732">Signal</keyword>
<evidence type="ECO:0000313" key="2">
    <source>
        <dbReference type="EMBL" id="KAF1953718.1"/>
    </source>
</evidence>
<keyword evidence="3" id="KW-1185">Reference proteome</keyword>